<proteinExistence type="predicted"/>
<dbReference type="EMBL" id="JACHXP010000001">
    <property type="protein sequence ID" value="MBB3188965.1"/>
    <property type="molecule type" value="Genomic_DNA"/>
</dbReference>
<dbReference type="RefSeq" id="WP_183323598.1">
    <property type="nucleotide sequence ID" value="NZ_JACHXP010000001.1"/>
</dbReference>
<dbReference type="PROSITE" id="PS50885">
    <property type="entry name" value="HAMP"/>
    <property type="match status" value="1"/>
</dbReference>
<dbReference type="SUPFAM" id="SSF55073">
    <property type="entry name" value="Nucleotide cyclase"/>
    <property type="match status" value="1"/>
</dbReference>
<dbReference type="Proteomes" id="UP000547614">
    <property type="component" value="Unassembled WGS sequence"/>
</dbReference>
<evidence type="ECO:0000256" key="1">
    <source>
        <dbReference type="SAM" id="Phobius"/>
    </source>
</evidence>
<dbReference type="Gene3D" id="3.20.20.450">
    <property type="entry name" value="EAL domain"/>
    <property type="match status" value="1"/>
</dbReference>
<gene>
    <name evidence="5" type="ORF">FHR94_000183</name>
</gene>
<protein>
    <submittedName>
        <fullName evidence="5">Diguanylate cyclase (GGDEF)-like protein</fullName>
    </submittedName>
</protein>
<feature type="transmembrane region" description="Helical" evidence="1">
    <location>
        <begin position="7"/>
        <end position="30"/>
    </location>
</feature>
<keyword evidence="1" id="KW-0812">Transmembrane</keyword>
<dbReference type="InterPro" id="IPR001633">
    <property type="entry name" value="EAL_dom"/>
</dbReference>
<dbReference type="Pfam" id="PF00563">
    <property type="entry name" value="EAL"/>
    <property type="match status" value="1"/>
</dbReference>
<dbReference type="SMART" id="SM00052">
    <property type="entry name" value="EAL"/>
    <property type="match status" value="1"/>
</dbReference>
<dbReference type="CDD" id="cd01948">
    <property type="entry name" value="EAL"/>
    <property type="match status" value="1"/>
</dbReference>
<evidence type="ECO:0000313" key="5">
    <source>
        <dbReference type="EMBL" id="MBB3188965.1"/>
    </source>
</evidence>
<evidence type="ECO:0000259" key="4">
    <source>
        <dbReference type="PROSITE" id="PS50887"/>
    </source>
</evidence>
<dbReference type="CDD" id="cd01949">
    <property type="entry name" value="GGDEF"/>
    <property type="match status" value="1"/>
</dbReference>
<dbReference type="NCBIfam" id="TIGR00254">
    <property type="entry name" value="GGDEF"/>
    <property type="match status" value="1"/>
</dbReference>
<dbReference type="InterPro" id="IPR050706">
    <property type="entry name" value="Cyclic-di-GMP_PDE-like"/>
</dbReference>
<dbReference type="InterPro" id="IPR029787">
    <property type="entry name" value="Nucleotide_cyclase"/>
</dbReference>
<organism evidence="5 6">
    <name type="scientific">Halomonas cerina</name>
    <dbReference type="NCBI Taxonomy" id="447424"/>
    <lineage>
        <taxon>Bacteria</taxon>
        <taxon>Pseudomonadati</taxon>
        <taxon>Pseudomonadota</taxon>
        <taxon>Gammaproteobacteria</taxon>
        <taxon>Oceanospirillales</taxon>
        <taxon>Halomonadaceae</taxon>
        <taxon>Halomonas</taxon>
    </lineage>
</organism>
<dbReference type="InterPro" id="IPR035919">
    <property type="entry name" value="EAL_sf"/>
</dbReference>
<evidence type="ECO:0000259" key="3">
    <source>
        <dbReference type="PROSITE" id="PS50885"/>
    </source>
</evidence>
<reference evidence="5 6" key="1">
    <citation type="submission" date="2020-08" db="EMBL/GenBank/DDBJ databases">
        <title>Genomic Encyclopedia of Type Strains, Phase III (KMG-III): the genomes of soil and plant-associated and newly described type strains.</title>
        <authorList>
            <person name="Whitman W."/>
        </authorList>
    </citation>
    <scope>NUCLEOTIDE SEQUENCE [LARGE SCALE GENOMIC DNA]</scope>
    <source>
        <strain evidence="5 6">CECT 7282</strain>
    </source>
</reference>
<dbReference type="InterPro" id="IPR003660">
    <property type="entry name" value="HAMP_dom"/>
</dbReference>
<sequence>MSLIKQLWLAIGGLVLVTLAGSLVISVITLRAALEQDLRPSNADAAGAPQETVPGWFVDLVRLENPTGRAEIALDGSTPPQVRLEPHLAYHALWQTTLAIGVWCLLAGMLGLIVTWRIVHGLRRPLRAVVEQARDIGHRRFTISRTPRLRELHEVVQALNQLSRGMSDILGEEHRKLDMLRRHLQHDRLTGVMNREAFLGQLRGLLESRDFRASGTLALVRIDRLAETNERLGHAPTDALLKQLARELEQCGKVHDGGLVGRLKGCDFALLLPGATDMDAIRQALSQRLERLQHRIAPGVTLPTAMIAYHQGDTPGDLLASLDGALASAAQDGEPGPVIVEDTHREPLFADHASWRRALEQAIAEGVYLAHYPVLDAHGKLLHFECPARLRLGNAWQPAGRFMPWVSRLGMDAALDLAVTVTALKDIDQRRQPIAINLSIASIQDARFVLELRRCLAAHPEAARQLWVELPEALATQDMPGFHSLCRELRPLGCRLGLEHVGTRFTHITDLHDLGLAYLKIDASLVRGVETSPERQAILRGMATLGHSLDLLVIGEGVETLEDARVLFTLGIDAATGPGIRRGDWPDA</sequence>
<dbReference type="GO" id="GO:0071111">
    <property type="term" value="F:cyclic-guanylate-specific phosphodiesterase activity"/>
    <property type="evidence" value="ECO:0007669"/>
    <property type="project" value="InterPro"/>
</dbReference>
<dbReference type="PANTHER" id="PTHR33121">
    <property type="entry name" value="CYCLIC DI-GMP PHOSPHODIESTERASE PDEF"/>
    <property type="match status" value="1"/>
</dbReference>
<dbReference type="PROSITE" id="PS50887">
    <property type="entry name" value="GGDEF"/>
    <property type="match status" value="1"/>
</dbReference>
<dbReference type="SMART" id="SM00267">
    <property type="entry name" value="GGDEF"/>
    <property type="match status" value="1"/>
</dbReference>
<dbReference type="GO" id="GO:0016020">
    <property type="term" value="C:membrane"/>
    <property type="evidence" value="ECO:0007669"/>
    <property type="project" value="InterPro"/>
</dbReference>
<dbReference type="InterPro" id="IPR043128">
    <property type="entry name" value="Rev_trsase/Diguanyl_cyclase"/>
</dbReference>
<dbReference type="GO" id="GO:0007165">
    <property type="term" value="P:signal transduction"/>
    <property type="evidence" value="ECO:0007669"/>
    <property type="project" value="InterPro"/>
</dbReference>
<feature type="domain" description="HAMP" evidence="3">
    <location>
        <begin position="120"/>
        <end position="171"/>
    </location>
</feature>
<accession>A0A839V5B9</accession>
<dbReference type="AlphaFoldDB" id="A0A839V5B9"/>
<keyword evidence="1" id="KW-1133">Transmembrane helix</keyword>
<dbReference type="Pfam" id="PF00990">
    <property type="entry name" value="GGDEF"/>
    <property type="match status" value="1"/>
</dbReference>
<name>A0A839V5B9_9GAMM</name>
<feature type="domain" description="EAL" evidence="2">
    <location>
        <begin position="348"/>
        <end position="588"/>
    </location>
</feature>
<dbReference type="Gene3D" id="6.20.270.20">
    <property type="entry name" value="LapD/MoxY periplasmic domain"/>
    <property type="match status" value="1"/>
</dbReference>
<feature type="transmembrane region" description="Helical" evidence="1">
    <location>
        <begin position="92"/>
        <end position="119"/>
    </location>
</feature>
<dbReference type="InterPro" id="IPR042461">
    <property type="entry name" value="LapD_MoxY_peri_C"/>
</dbReference>
<dbReference type="SUPFAM" id="SSF141868">
    <property type="entry name" value="EAL domain-like"/>
    <property type="match status" value="1"/>
</dbReference>
<dbReference type="InterPro" id="IPR000160">
    <property type="entry name" value="GGDEF_dom"/>
</dbReference>
<comment type="caution">
    <text evidence="5">The sequence shown here is derived from an EMBL/GenBank/DDBJ whole genome shotgun (WGS) entry which is preliminary data.</text>
</comment>
<evidence type="ECO:0000259" key="2">
    <source>
        <dbReference type="PROSITE" id="PS50883"/>
    </source>
</evidence>
<feature type="domain" description="GGDEF" evidence="4">
    <location>
        <begin position="213"/>
        <end position="342"/>
    </location>
</feature>
<evidence type="ECO:0000313" key="6">
    <source>
        <dbReference type="Proteomes" id="UP000547614"/>
    </source>
</evidence>
<dbReference type="PANTHER" id="PTHR33121:SF23">
    <property type="entry name" value="CYCLIC DI-GMP PHOSPHODIESTERASE PDEB"/>
    <property type="match status" value="1"/>
</dbReference>
<keyword evidence="1" id="KW-0472">Membrane</keyword>
<dbReference type="PROSITE" id="PS50883">
    <property type="entry name" value="EAL"/>
    <property type="match status" value="1"/>
</dbReference>
<keyword evidence="6" id="KW-1185">Reference proteome</keyword>
<dbReference type="Gene3D" id="3.30.70.270">
    <property type="match status" value="1"/>
</dbReference>